<feature type="binding site" evidence="6">
    <location>
        <position position="254"/>
    </location>
    <ligand>
        <name>K(+)</name>
        <dbReference type="ChEBI" id="CHEBI:29103"/>
    </ligand>
</feature>
<keyword evidence="5 6" id="KW-0342">GTP-binding</keyword>
<feature type="binding site" evidence="6">
    <location>
        <position position="234"/>
    </location>
    <ligand>
        <name>Mg(2+)</name>
        <dbReference type="ChEBI" id="CHEBI:18420"/>
    </ligand>
</feature>
<dbReference type="GO" id="GO:0005829">
    <property type="term" value="C:cytosol"/>
    <property type="evidence" value="ECO:0007669"/>
    <property type="project" value="TreeGrafter"/>
</dbReference>
<comment type="subcellular location">
    <subcellularLocation>
        <location evidence="6">Cytoplasm</location>
    </subcellularLocation>
</comment>
<dbReference type="GO" id="GO:0005525">
    <property type="term" value="F:GTP binding"/>
    <property type="evidence" value="ECO:0007669"/>
    <property type="project" value="UniProtKB-UniRule"/>
</dbReference>
<keyword evidence="6" id="KW-0378">Hydrolase</keyword>
<protein>
    <recommendedName>
        <fullName evidence="6">tRNA modification GTPase MnmE</fullName>
        <ecNumber evidence="6">3.6.-.-</ecNumber>
    </recommendedName>
</protein>
<dbReference type="InterPro" id="IPR027368">
    <property type="entry name" value="MnmE_dom2"/>
</dbReference>
<feature type="binding site" evidence="6">
    <location>
        <position position="230"/>
    </location>
    <ligand>
        <name>K(+)</name>
        <dbReference type="ChEBI" id="CHEBI:29103"/>
    </ligand>
</feature>
<dbReference type="AlphaFoldDB" id="A0A9D0Z4G5"/>
<dbReference type="Pfam" id="PF01926">
    <property type="entry name" value="MMR_HSR1"/>
    <property type="match status" value="1"/>
</dbReference>
<keyword evidence="6" id="KW-0963">Cytoplasm</keyword>
<sequence length="453" mass="47741">MSDIIAAVSTGRVVSAIGIVRLSGPGCIPLAFSVFTAQGSVTAETAEDRKLYLGSLYDARGRVIDEAMVTVSHGPHSYTGEDTAEFHCHGSPAVLAAALESLFAKGARQAGPGEFTKRAFLHGQMDLSQAEAVIDLIEAETAEAAANAAGQLGGAMGQRITPIYDKLTDILAHFHAVLDYPDEDIDPFVLSDLRGVLAGALGDLGAILATYGRGRVLRRGIRAVILGKPNAGKSSLLNALAGYDRVIVTDVAGTTRDTVEETVQVGRHLLRLLDTAGIRDTADEIERQGVLRAEAAAARADLAIYVCDGSAPLTEEDLRAQEAALEAPAAVALLNKDDLTQVVSPSDLPFEWILPVSAKTGAGLDQLEDVLDELFGDETPCDGSILTNARQAGAVQRAAQALERTLEGLDAAMTPDAVLTDVEEALEALGEITGRTMREEVVNRIFSRFCVGK</sequence>
<dbReference type="Gene3D" id="1.20.120.430">
    <property type="entry name" value="tRNA modification GTPase MnmE domain 2"/>
    <property type="match status" value="1"/>
</dbReference>
<keyword evidence="2 6" id="KW-0819">tRNA processing</keyword>
<comment type="function">
    <text evidence="6">Exhibits a very high intrinsic GTPase hydrolysis rate. Involved in the addition of a carboxymethylaminomethyl (cmnm) group at the wobble position (U34) of certain tRNAs, forming tRNA-cmnm(5)s(2)U34.</text>
</comment>
<dbReference type="GO" id="GO:0002098">
    <property type="term" value="P:tRNA wobble uridine modification"/>
    <property type="evidence" value="ECO:0007669"/>
    <property type="project" value="TreeGrafter"/>
</dbReference>
<name>A0A9D0Z4G5_9FIRM</name>
<dbReference type="Gene3D" id="3.30.1360.120">
    <property type="entry name" value="Probable tRNA modification gtpase trme, domain 1"/>
    <property type="match status" value="1"/>
</dbReference>
<organism evidence="9 10">
    <name type="scientific">Candidatus Avoscillospira stercorigallinarum</name>
    <dbReference type="NCBI Taxonomy" id="2840708"/>
    <lineage>
        <taxon>Bacteria</taxon>
        <taxon>Bacillati</taxon>
        <taxon>Bacillota</taxon>
        <taxon>Clostridia</taxon>
        <taxon>Eubacteriales</taxon>
        <taxon>Oscillospiraceae</taxon>
        <taxon>Oscillospiraceae incertae sedis</taxon>
        <taxon>Candidatus Avoscillospira</taxon>
    </lineage>
</organism>
<dbReference type="InterPro" id="IPR018948">
    <property type="entry name" value="GTP-bd_TrmE_N"/>
</dbReference>
<dbReference type="InterPro" id="IPR004520">
    <property type="entry name" value="GTPase_MnmE"/>
</dbReference>
<keyword evidence="4 6" id="KW-0630">Potassium</keyword>
<keyword evidence="3 6" id="KW-0547">Nucleotide-binding</keyword>
<gene>
    <name evidence="6 9" type="primary">mnmE</name>
    <name evidence="6" type="synonym">trmE</name>
    <name evidence="9" type="ORF">IAA67_00555</name>
</gene>
<keyword evidence="6" id="KW-0460">Magnesium</keyword>
<dbReference type="Pfam" id="PF10396">
    <property type="entry name" value="TrmE_N"/>
    <property type="match status" value="1"/>
</dbReference>
<reference evidence="9" key="1">
    <citation type="submission" date="2020-10" db="EMBL/GenBank/DDBJ databases">
        <authorList>
            <person name="Gilroy R."/>
        </authorList>
    </citation>
    <scope>NUCLEOTIDE SEQUENCE</scope>
    <source>
        <strain evidence="9">ChiSjej2B20-13462</strain>
    </source>
</reference>
<dbReference type="InterPro" id="IPR005225">
    <property type="entry name" value="Small_GTP-bd"/>
</dbReference>
<feature type="binding site" evidence="6">
    <location>
        <begin position="230"/>
        <end position="235"/>
    </location>
    <ligand>
        <name>GTP</name>
        <dbReference type="ChEBI" id="CHEBI:37565"/>
    </ligand>
</feature>
<dbReference type="CDD" id="cd04164">
    <property type="entry name" value="trmE"/>
    <property type="match status" value="1"/>
</dbReference>
<dbReference type="EC" id="3.6.-.-" evidence="6"/>
<dbReference type="SUPFAM" id="SSF52540">
    <property type="entry name" value="P-loop containing nucleoside triphosphate hydrolases"/>
    <property type="match status" value="1"/>
</dbReference>
<evidence type="ECO:0000259" key="8">
    <source>
        <dbReference type="PROSITE" id="PS51709"/>
    </source>
</evidence>
<dbReference type="InterPro" id="IPR006073">
    <property type="entry name" value="GTP-bd"/>
</dbReference>
<proteinExistence type="inferred from homology"/>
<dbReference type="CDD" id="cd14858">
    <property type="entry name" value="TrmE_N"/>
    <property type="match status" value="1"/>
</dbReference>
<accession>A0A9D0Z4G5</accession>
<comment type="caution">
    <text evidence="6">Lacks conserved residue(s) required for the propagation of feature annotation.</text>
</comment>
<feature type="domain" description="TrmE-type G" evidence="8">
    <location>
        <begin position="220"/>
        <end position="376"/>
    </location>
</feature>
<dbReference type="GO" id="GO:0030488">
    <property type="term" value="P:tRNA methylation"/>
    <property type="evidence" value="ECO:0007669"/>
    <property type="project" value="TreeGrafter"/>
</dbReference>
<dbReference type="EMBL" id="DVFN01000009">
    <property type="protein sequence ID" value="HIQ68814.1"/>
    <property type="molecule type" value="Genomic_DNA"/>
</dbReference>
<evidence type="ECO:0000256" key="3">
    <source>
        <dbReference type="ARBA" id="ARBA00022741"/>
    </source>
</evidence>
<evidence type="ECO:0000256" key="7">
    <source>
        <dbReference type="RuleBase" id="RU003313"/>
    </source>
</evidence>
<evidence type="ECO:0000256" key="2">
    <source>
        <dbReference type="ARBA" id="ARBA00022694"/>
    </source>
</evidence>
<feature type="binding site" evidence="6">
    <location>
        <position position="255"/>
    </location>
    <ligand>
        <name>Mg(2+)</name>
        <dbReference type="ChEBI" id="CHEBI:18420"/>
    </ligand>
</feature>
<reference evidence="9" key="2">
    <citation type="journal article" date="2021" name="PeerJ">
        <title>Extensive microbial diversity within the chicken gut microbiome revealed by metagenomics and culture.</title>
        <authorList>
            <person name="Gilroy R."/>
            <person name="Ravi A."/>
            <person name="Getino M."/>
            <person name="Pursley I."/>
            <person name="Horton D.L."/>
            <person name="Alikhan N.F."/>
            <person name="Baker D."/>
            <person name="Gharbi K."/>
            <person name="Hall N."/>
            <person name="Watson M."/>
            <person name="Adriaenssens E.M."/>
            <person name="Foster-Nyarko E."/>
            <person name="Jarju S."/>
            <person name="Secka A."/>
            <person name="Antonio M."/>
            <person name="Oren A."/>
            <person name="Chaudhuri R.R."/>
            <person name="La Ragione R."/>
            <person name="Hildebrand F."/>
            <person name="Pallen M.J."/>
        </authorList>
    </citation>
    <scope>NUCLEOTIDE SEQUENCE</scope>
    <source>
        <strain evidence="9">ChiSjej2B20-13462</strain>
    </source>
</reference>
<dbReference type="NCBIfam" id="TIGR00231">
    <property type="entry name" value="small_GTP"/>
    <property type="match status" value="1"/>
</dbReference>
<dbReference type="GO" id="GO:0003924">
    <property type="term" value="F:GTPase activity"/>
    <property type="evidence" value="ECO:0007669"/>
    <property type="project" value="UniProtKB-UniRule"/>
</dbReference>
<dbReference type="PROSITE" id="PS51709">
    <property type="entry name" value="G_TRME"/>
    <property type="match status" value="1"/>
</dbReference>
<evidence type="ECO:0000313" key="10">
    <source>
        <dbReference type="Proteomes" id="UP000886874"/>
    </source>
</evidence>
<evidence type="ECO:0000313" key="9">
    <source>
        <dbReference type="EMBL" id="HIQ68814.1"/>
    </source>
</evidence>
<evidence type="ECO:0000256" key="6">
    <source>
        <dbReference type="HAMAP-Rule" id="MF_00379"/>
    </source>
</evidence>
<feature type="binding site" evidence="6">
    <location>
        <position position="249"/>
    </location>
    <ligand>
        <name>K(+)</name>
        <dbReference type="ChEBI" id="CHEBI:29103"/>
    </ligand>
</feature>
<keyword evidence="6" id="KW-0479">Metal-binding</keyword>
<dbReference type="InterPro" id="IPR027417">
    <property type="entry name" value="P-loop_NTPase"/>
</dbReference>
<dbReference type="Pfam" id="PF12631">
    <property type="entry name" value="MnmE_helical"/>
    <property type="match status" value="1"/>
</dbReference>
<feature type="binding site" evidence="6">
    <location>
        <position position="251"/>
    </location>
    <ligand>
        <name>K(+)</name>
        <dbReference type="ChEBI" id="CHEBI:29103"/>
    </ligand>
</feature>
<feature type="binding site" evidence="6">
    <location>
        <begin position="249"/>
        <end position="255"/>
    </location>
    <ligand>
        <name>GTP</name>
        <dbReference type="ChEBI" id="CHEBI:37565"/>
    </ligand>
</feature>
<comment type="caution">
    <text evidence="9">The sequence shown here is derived from an EMBL/GenBank/DDBJ whole genome shotgun (WGS) entry which is preliminary data.</text>
</comment>
<evidence type="ECO:0000256" key="1">
    <source>
        <dbReference type="ARBA" id="ARBA00011043"/>
    </source>
</evidence>
<comment type="subunit">
    <text evidence="6">Homodimer. Heterotetramer of two MnmE and two MnmG subunits.</text>
</comment>
<dbReference type="NCBIfam" id="TIGR00450">
    <property type="entry name" value="mnmE_trmE_thdF"/>
    <property type="match status" value="1"/>
</dbReference>
<dbReference type="InterPro" id="IPR031168">
    <property type="entry name" value="G_TrmE"/>
</dbReference>
<comment type="similarity">
    <text evidence="1 6 7">Belongs to the TRAFAC class TrmE-Era-EngA-EngB-Septin-like GTPase superfamily. TrmE GTPase family.</text>
</comment>
<dbReference type="PANTHER" id="PTHR42714:SF2">
    <property type="entry name" value="TRNA MODIFICATION GTPASE GTPBP3, MITOCHONDRIAL"/>
    <property type="match status" value="1"/>
</dbReference>
<dbReference type="GO" id="GO:0046872">
    <property type="term" value="F:metal ion binding"/>
    <property type="evidence" value="ECO:0007669"/>
    <property type="project" value="UniProtKB-KW"/>
</dbReference>
<dbReference type="InterPro" id="IPR027266">
    <property type="entry name" value="TrmE/GcvT-like"/>
</dbReference>
<evidence type="ECO:0000256" key="4">
    <source>
        <dbReference type="ARBA" id="ARBA00022958"/>
    </source>
</evidence>
<evidence type="ECO:0000256" key="5">
    <source>
        <dbReference type="ARBA" id="ARBA00023134"/>
    </source>
</evidence>
<dbReference type="SUPFAM" id="SSF116878">
    <property type="entry name" value="TrmE connector domain"/>
    <property type="match status" value="1"/>
</dbReference>
<dbReference type="Proteomes" id="UP000886874">
    <property type="component" value="Unassembled WGS sequence"/>
</dbReference>
<dbReference type="InterPro" id="IPR025867">
    <property type="entry name" value="MnmE_helical"/>
</dbReference>
<comment type="cofactor">
    <cofactor evidence="6">
        <name>K(+)</name>
        <dbReference type="ChEBI" id="CHEBI:29103"/>
    </cofactor>
    <text evidence="6">Binds 1 potassium ion per subunit.</text>
</comment>
<feature type="binding site" evidence="6">
    <location>
        <begin position="274"/>
        <end position="277"/>
    </location>
    <ligand>
        <name>GTP</name>
        <dbReference type="ChEBI" id="CHEBI:37565"/>
    </ligand>
</feature>
<dbReference type="Gene3D" id="3.40.50.300">
    <property type="entry name" value="P-loop containing nucleotide triphosphate hydrolases"/>
    <property type="match status" value="1"/>
</dbReference>
<dbReference type="PANTHER" id="PTHR42714">
    <property type="entry name" value="TRNA MODIFICATION GTPASE GTPBP3"/>
    <property type="match status" value="1"/>
</dbReference>
<dbReference type="HAMAP" id="MF_00379">
    <property type="entry name" value="GTPase_MnmE"/>
    <property type="match status" value="1"/>
</dbReference>